<feature type="region of interest" description="Disordered" evidence="4">
    <location>
        <begin position="234"/>
        <end position="257"/>
    </location>
</feature>
<dbReference type="GO" id="GO:0043122">
    <property type="term" value="P:regulation of canonical NF-kappaB signal transduction"/>
    <property type="evidence" value="ECO:0007669"/>
    <property type="project" value="TreeGrafter"/>
</dbReference>
<dbReference type="PANTHER" id="PTHR10131:SF138">
    <property type="entry name" value="RE66324P"/>
    <property type="match status" value="1"/>
</dbReference>
<dbReference type="InterPro" id="IPR001841">
    <property type="entry name" value="Znf_RING"/>
</dbReference>
<reference evidence="6" key="1">
    <citation type="journal article" date="2020" name="Cell">
        <title>Large-Scale Comparative Analyses of Tick Genomes Elucidate Their Genetic Diversity and Vector Capacities.</title>
        <authorList>
            <consortium name="Tick Genome and Microbiome Consortium (TIGMIC)"/>
            <person name="Jia N."/>
            <person name="Wang J."/>
            <person name="Shi W."/>
            <person name="Du L."/>
            <person name="Sun Y."/>
            <person name="Zhan W."/>
            <person name="Jiang J.F."/>
            <person name="Wang Q."/>
            <person name="Zhang B."/>
            <person name="Ji P."/>
            <person name="Bell-Sakyi L."/>
            <person name="Cui X.M."/>
            <person name="Yuan T.T."/>
            <person name="Jiang B.G."/>
            <person name="Yang W.F."/>
            <person name="Lam T.T."/>
            <person name="Chang Q.C."/>
            <person name="Ding S.J."/>
            <person name="Wang X.J."/>
            <person name="Zhu J.G."/>
            <person name="Ruan X.D."/>
            <person name="Zhao L."/>
            <person name="Wei J.T."/>
            <person name="Ye R.Z."/>
            <person name="Que T.C."/>
            <person name="Du C.H."/>
            <person name="Zhou Y.H."/>
            <person name="Cheng J.X."/>
            <person name="Dai P.F."/>
            <person name="Guo W.B."/>
            <person name="Han X.H."/>
            <person name="Huang E.J."/>
            <person name="Li L.F."/>
            <person name="Wei W."/>
            <person name="Gao Y.C."/>
            <person name="Liu J.Z."/>
            <person name="Shao H.Z."/>
            <person name="Wang X."/>
            <person name="Wang C.C."/>
            <person name="Yang T.C."/>
            <person name="Huo Q.B."/>
            <person name="Li W."/>
            <person name="Chen H.Y."/>
            <person name="Chen S.E."/>
            <person name="Zhou L.G."/>
            <person name="Ni X.B."/>
            <person name="Tian J.H."/>
            <person name="Sheng Y."/>
            <person name="Liu T."/>
            <person name="Pan Y.S."/>
            <person name="Xia L.Y."/>
            <person name="Li J."/>
            <person name="Zhao F."/>
            <person name="Cao W.C."/>
        </authorList>
    </citation>
    <scope>NUCLEOTIDE SEQUENCE</scope>
    <source>
        <strain evidence="6">Rsan-2018</strain>
    </source>
</reference>
<protein>
    <recommendedName>
        <fullName evidence="5">RING-type domain-containing protein</fullName>
    </recommendedName>
</protein>
<dbReference type="Pfam" id="PF13920">
    <property type="entry name" value="zf-C3HC4_3"/>
    <property type="match status" value="1"/>
</dbReference>
<evidence type="ECO:0000259" key="5">
    <source>
        <dbReference type="PROSITE" id="PS50089"/>
    </source>
</evidence>
<keyword evidence="7" id="KW-1185">Reference proteome</keyword>
<dbReference type="SUPFAM" id="SSF57850">
    <property type="entry name" value="RING/U-box"/>
    <property type="match status" value="1"/>
</dbReference>
<comment type="caution">
    <text evidence="6">The sequence shown here is derived from an EMBL/GenBank/DDBJ whole genome shotgun (WGS) entry which is preliminary data.</text>
</comment>
<accession>A0A9D4T9Z5</accession>
<proteinExistence type="predicted"/>
<dbReference type="GO" id="GO:0009898">
    <property type="term" value="C:cytoplasmic side of plasma membrane"/>
    <property type="evidence" value="ECO:0007669"/>
    <property type="project" value="TreeGrafter"/>
</dbReference>
<feature type="domain" description="RING-type" evidence="5">
    <location>
        <begin position="34"/>
        <end position="73"/>
    </location>
</feature>
<evidence type="ECO:0000313" key="7">
    <source>
        <dbReference type="Proteomes" id="UP000821837"/>
    </source>
</evidence>
<evidence type="ECO:0000256" key="1">
    <source>
        <dbReference type="ARBA" id="ARBA00022771"/>
    </source>
</evidence>
<dbReference type="PANTHER" id="PTHR10131">
    <property type="entry name" value="TNF RECEPTOR ASSOCIATED FACTOR"/>
    <property type="match status" value="1"/>
</dbReference>
<dbReference type="SUPFAM" id="SSF49599">
    <property type="entry name" value="TRAF domain-like"/>
    <property type="match status" value="1"/>
</dbReference>
<dbReference type="Proteomes" id="UP000821837">
    <property type="component" value="Chromosome 1"/>
</dbReference>
<evidence type="ECO:0000256" key="3">
    <source>
        <dbReference type="PROSITE-ProRule" id="PRU00175"/>
    </source>
</evidence>
<dbReference type="VEuPathDB" id="VectorBase:RSAN_032125"/>
<dbReference type="PROSITE" id="PS50089">
    <property type="entry name" value="ZF_RING_2"/>
    <property type="match status" value="1"/>
</dbReference>
<evidence type="ECO:0000256" key="2">
    <source>
        <dbReference type="ARBA" id="ARBA00022833"/>
    </source>
</evidence>
<keyword evidence="1 3" id="KW-0479">Metal-binding</keyword>
<evidence type="ECO:0000313" key="6">
    <source>
        <dbReference type="EMBL" id="KAH7983538.1"/>
    </source>
</evidence>
<dbReference type="GO" id="GO:0005164">
    <property type="term" value="F:tumor necrosis factor receptor binding"/>
    <property type="evidence" value="ECO:0007669"/>
    <property type="project" value="TreeGrafter"/>
</dbReference>
<dbReference type="OMA" id="QGCEFVG"/>
<name>A0A9D4T9Z5_RHISA</name>
<dbReference type="AlphaFoldDB" id="A0A9D4T9Z5"/>
<dbReference type="InterPro" id="IPR013083">
    <property type="entry name" value="Znf_RING/FYVE/PHD"/>
</dbReference>
<sequence>MERKHVHRFCHDAVTGANWRPTRFAAKVPGSYACCVCGMIPMRTVLLPCSHILCRSCHAASSENGAGLCPLDRQPFEEADSVDVNFPDSKVRSFQVYCWNEAQGCEFVGSMETMLRHYEHECTFHVVECLRCPEAVLHKDLVKHYENGCFAASSQAAEESSSAESAAVTPGDTSAAMEDQRMLLQDLRRGLSAITNHLNEVAERAKNHEVWYNSFNSDFRASMLELKRDMAQMSNVVSSTPSRGRRGRQSSPASADRVSLSLESEKILVLRKLEHFAHMSLNQLELVRQIVTQPACHRPVIVDCKPSVRVEEKFRRLSGAVSTEHGLGDDVSRQIYTMYFENAEGIFSCGPTSRKLADVTMSCTRDTYFTVVVSKETFELDDAGMLCVDIEFNGLLEHSRCVLSGWTVKIKHPMNADGDLELRGPDEGRCECTRAVEKSEHIHSCFAVNLDPVRSGDFFSDGCMRLVIQFDH</sequence>
<keyword evidence="2" id="KW-0862">Zinc</keyword>
<dbReference type="GO" id="GO:0008270">
    <property type="term" value="F:zinc ion binding"/>
    <property type="evidence" value="ECO:0007669"/>
    <property type="project" value="UniProtKB-KW"/>
</dbReference>
<gene>
    <name evidence="6" type="ORF">HPB52_012455</name>
</gene>
<organism evidence="6 7">
    <name type="scientific">Rhipicephalus sanguineus</name>
    <name type="common">Brown dog tick</name>
    <name type="synonym">Ixodes sanguineus</name>
    <dbReference type="NCBI Taxonomy" id="34632"/>
    <lineage>
        <taxon>Eukaryota</taxon>
        <taxon>Metazoa</taxon>
        <taxon>Ecdysozoa</taxon>
        <taxon>Arthropoda</taxon>
        <taxon>Chelicerata</taxon>
        <taxon>Arachnida</taxon>
        <taxon>Acari</taxon>
        <taxon>Parasitiformes</taxon>
        <taxon>Ixodida</taxon>
        <taxon>Ixodoidea</taxon>
        <taxon>Ixodidae</taxon>
        <taxon>Rhipicephalinae</taxon>
        <taxon>Rhipicephalus</taxon>
        <taxon>Rhipicephalus</taxon>
    </lineage>
</organism>
<keyword evidence="1 3" id="KW-0863">Zinc-finger</keyword>
<dbReference type="OrthoDB" id="6507563at2759"/>
<evidence type="ECO:0000256" key="4">
    <source>
        <dbReference type="SAM" id="MobiDB-lite"/>
    </source>
</evidence>
<reference evidence="6" key="2">
    <citation type="submission" date="2021-09" db="EMBL/GenBank/DDBJ databases">
        <authorList>
            <person name="Jia N."/>
            <person name="Wang J."/>
            <person name="Shi W."/>
            <person name="Du L."/>
            <person name="Sun Y."/>
            <person name="Zhan W."/>
            <person name="Jiang J."/>
            <person name="Wang Q."/>
            <person name="Zhang B."/>
            <person name="Ji P."/>
            <person name="Sakyi L.B."/>
            <person name="Cui X."/>
            <person name="Yuan T."/>
            <person name="Jiang B."/>
            <person name="Yang W."/>
            <person name="Lam T.T.-Y."/>
            <person name="Chang Q."/>
            <person name="Ding S."/>
            <person name="Wang X."/>
            <person name="Zhu J."/>
            <person name="Ruan X."/>
            <person name="Zhao L."/>
            <person name="Wei J."/>
            <person name="Que T."/>
            <person name="Du C."/>
            <person name="Cheng J."/>
            <person name="Dai P."/>
            <person name="Han X."/>
            <person name="Huang E."/>
            <person name="Gao Y."/>
            <person name="Liu J."/>
            <person name="Shao H."/>
            <person name="Ye R."/>
            <person name="Li L."/>
            <person name="Wei W."/>
            <person name="Wang X."/>
            <person name="Wang C."/>
            <person name="Huo Q."/>
            <person name="Li W."/>
            <person name="Guo W."/>
            <person name="Chen H."/>
            <person name="Chen S."/>
            <person name="Zhou L."/>
            <person name="Zhou L."/>
            <person name="Ni X."/>
            <person name="Tian J."/>
            <person name="Zhou Y."/>
            <person name="Sheng Y."/>
            <person name="Liu T."/>
            <person name="Pan Y."/>
            <person name="Xia L."/>
            <person name="Li J."/>
            <person name="Zhao F."/>
            <person name="Cao W."/>
        </authorList>
    </citation>
    <scope>NUCLEOTIDE SEQUENCE</scope>
    <source>
        <strain evidence="6">Rsan-2018</strain>
        <tissue evidence="6">Larvae</tissue>
    </source>
</reference>
<dbReference type="EMBL" id="JABSTV010001245">
    <property type="protein sequence ID" value="KAH7983538.1"/>
    <property type="molecule type" value="Genomic_DNA"/>
</dbReference>
<dbReference type="Gene3D" id="3.30.40.10">
    <property type="entry name" value="Zinc/RING finger domain, C3HC4 (zinc finger)"/>
    <property type="match status" value="1"/>
</dbReference>